<keyword evidence="5" id="KW-0611">Plant defense</keyword>
<evidence type="ECO:0000256" key="1">
    <source>
        <dbReference type="ARBA" id="ARBA00008894"/>
    </source>
</evidence>
<keyword evidence="2" id="KW-0433">Leucine-rich repeat</keyword>
<evidence type="ECO:0000259" key="8">
    <source>
        <dbReference type="Pfam" id="PF18052"/>
    </source>
</evidence>
<dbReference type="GO" id="GO:0009626">
    <property type="term" value="P:plant-type hypersensitive response"/>
    <property type="evidence" value="ECO:0007669"/>
    <property type="project" value="UniProtKB-ARBA"/>
</dbReference>
<sequence>MEDAAQTLVKNAGQLVAAEYRQLSGVGGEITELRDDLDTMNALLRMQSEAEEGAVDHFVRVWMKQMREVAYDAEDCIDLYLLRIKCRMSDGVFAKFKHLLETFFSRRRLVGEIGALRARAIAISERHARYGVNREALRRSPAFSATPMLTASGPAHALGSSNGTEHHQLVGIKCQADALVDRLKKKVDGEQHLKVFSIVGFGGVGKTTLAKEVCRLLEMEFPHQAMVSVSQAFDPGRELTELHKRIYLQVIRVKTENERGIKEEANQGHFEHLDVQKLNEINTWSSDKLAQKLQEYLNDKSIFPEDYEIRKDRLLCRWIAEGLVLEKRGLTLMEVAESYFDELVSRNMIGWRTEYCYYLKKVFCCVHDMVLEVMVSRSLECNFISLLGGQYAGMSYERIRRLSIHGDEDRQSQSIKKYNKKVVGHGINGMDLDRVRSFSVFQQGGQKLLNQLHKFTLLRVLDLEGCDGLTKYHMRCICRLYLLRFLSLRGTDITEVPPQIRKLEHVQTLDVRHTLVPGLPETVTELYRLERLQISHHNINPEYMWRLPPGLGKMKALREVGFSVLGNDVQVAKDVGELEKLKELSIYPDTNKIDNRRF</sequence>
<organism evidence="11 12">
    <name type="scientific">Eleusine coracana subsp. coracana</name>
    <dbReference type="NCBI Taxonomy" id="191504"/>
    <lineage>
        <taxon>Eukaryota</taxon>
        <taxon>Viridiplantae</taxon>
        <taxon>Streptophyta</taxon>
        <taxon>Embryophyta</taxon>
        <taxon>Tracheophyta</taxon>
        <taxon>Spermatophyta</taxon>
        <taxon>Magnoliopsida</taxon>
        <taxon>Liliopsida</taxon>
        <taxon>Poales</taxon>
        <taxon>Poaceae</taxon>
        <taxon>PACMAD clade</taxon>
        <taxon>Chloridoideae</taxon>
        <taxon>Cynodonteae</taxon>
        <taxon>Eleusininae</taxon>
        <taxon>Eleusine</taxon>
    </lineage>
</organism>
<feature type="domain" description="NB-ARC" evidence="7">
    <location>
        <begin position="178"/>
        <end position="260"/>
    </location>
</feature>
<dbReference type="Proteomes" id="UP001054889">
    <property type="component" value="Unassembled WGS sequence"/>
</dbReference>
<dbReference type="GO" id="GO:0042742">
    <property type="term" value="P:defense response to bacterium"/>
    <property type="evidence" value="ECO:0007669"/>
    <property type="project" value="UniProtKB-ARBA"/>
</dbReference>
<evidence type="ECO:0000259" key="10">
    <source>
        <dbReference type="Pfam" id="PF23598"/>
    </source>
</evidence>
<evidence type="ECO:0000256" key="2">
    <source>
        <dbReference type="ARBA" id="ARBA00022614"/>
    </source>
</evidence>
<keyword evidence="12" id="KW-1185">Reference proteome</keyword>
<dbReference type="GO" id="GO:0043531">
    <property type="term" value="F:ADP binding"/>
    <property type="evidence" value="ECO:0007669"/>
    <property type="project" value="InterPro"/>
</dbReference>
<dbReference type="InterPro" id="IPR041118">
    <property type="entry name" value="Rx_N"/>
</dbReference>
<dbReference type="EMBL" id="BQKI01000077">
    <property type="protein sequence ID" value="GJN24672.1"/>
    <property type="molecule type" value="Genomic_DNA"/>
</dbReference>
<dbReference type="Gene3D" id="3.40.50.300">
    <property type="entry name" value="P-loop containing nucleotide triphosphate hydrolases"/>
    <property type="match status" value="1"/>
</dbReference>
<dbReference type="InterPro" id="IPR038005">
    <property type="entry name" value="RX-like_CC"/>
</dbReference>
<dbReference type="InterPro" id="IPR058922">
    <property type="entry name" value="WHD_DRP"/>
</dbReference>
<dbReference type="AlphaFoldDB" id="A0AAV5EQD5"/>
<name>A0AAV5EQD5_ELECO</name>
<keyword evidence="4" id="KW-0547">Nucleotide-binding</keyword>
<reference evidence="11" key="2">
    <citation type="submission" date="2021-12" db="EMBL/GenBank/DDBJ databases">
        <title>Resequencing data analysis of finger millet.</title>
        <authorList>
            <person name="Hatakeyama M."/>
            <person name="Aluri S."/>
            <person name="Balachadran M.T."/>
            <person name="Sivarajan S.R."/>
            <person name="Poveda L."/>
            <person name="Shimizu-Inatsugi R."/>
            <person name="Schlapbach R."/>
            <person name="Sreeman S.M."/>
            <person name="Shimizu K.K."/>
        </authorList>
    </citation>
    <scope>NUCLEOTIDE SEQUENCE</scope>
</reference>
<evidence type="ECO:0000313" key="11">
    <source>
        <dbReference type="EMBL" id="GJN24672.1"/>
    </source>
</evidence>
<dbReference type="InterPro" id="IPR044974">
    <property type="entry name" value="Disease_R_plants"/>
</dbReference>
<dbReference type="SUPFAM" id="SSF52047">
    <property type="entry name" value="RNI-like"/>
    <property type="match status" value="1"/>
</dbReference>
<dbReference type="InterPro" id="IPR055414">
    <property type="entry name" value="LRR_R13L4/SHOC2-like"/>
</dbReference>
<evidence type="ECO:0000256" key="3">
    <source>
        <dbReference type="ARBA" id="ARBA00022737"/>
    </source>
</evidence>
<accession>A0AAV5EQD5</accession>
<evidence type="ECO:0000259" key="9">
    <source>
        <dbReference type="Pfam" id="PF23559"/>
    </source>
</evidence>
<evidence type="ECO:0000256" key="6">
    <source>
        <dbReference type="ARBA" id="ARBA00023054"/>
    </source>
</evidence>
<dbReference type="GO" id="GO:0002758">
    <property type="term" value="P:innate immune response-activating signaling pathway"/>
    <property type="evidence" value="ECO:0007669"/>
    <property type="project" value="UniProtKB-ARBA"/>
</dbReference>
<feature type="domain" description="Disease resistance R13L4/SHOC-2-like LRR" evidence="10">
    <location>
        <begin position="435"/>
        <end position="590"/>
    </location>
</feature>
<dbReference type="Pfam" id="PF23559">
    <property type="entry name" value="WHD_DRP"/>
    <property type="match status" value="1"/>
</dbReference>
<dbReference type="Gene3D" id="3.80.10.10">
    <property type="entry name" value="Ribonuclease Inhibitor"/>
    <property type="match status" value="1"/>
</dbReference>
<evidence type="ECO:0000256" key="4">
    <source>
        <dbReference type="ARBA" id="ARBA00022741"/>
    </source>
</evidence>
<feature type="domain" description="Disease resistance protein winged helix" evidence="9">
    <location>
        <begin position="302"/>
        <end position="372"/>
    </location>
</feature>
<evidence type="ECO:0000259" key="7">
    <source>
        <dbReference type="Pfam" id="PF00931"/>
    </source>
</evidence>
<comment type="caution">
    <text evidence="11">The sequence shown here is derived from an EMBL/GenBank/DDBJ whole genome shotgun (WGS) entry which is preliminary data.</text>
</comment>
<protein>
    <submittedName>
        <fullName evidence="11">Uncharacterized protein</fullName>
    </submittedName>
</protein>
<reference evidence="11" key="1">
    <citation type="journal article" date="2018" name="DNA Res.">
        <title>Multiple hybrid de novo genome assembly of finger millet, an orphan allotetraploid crop.</title>
        <authorList>
            <person name="Hatakeyama M."/>
            <person name="Aluri S."/>
            <person name="Balachadran M.T."/>
            <person name="Sivarajan S.R."/>
            <person name="Patrignani A."/>
            <person name="Gruter S."/>
            <person name="Poveda L."/>
            <person name="Shimizu-Inatsugi R."/>
            <person name="Baeten J."/>
            <person name="Francoijs K.J."/>
            <person name="Nataraja K.N."/>
            <person name="Reddy Y.A.N."/>
            <person name="Phadnis S."/>
            <person name="Ravikumar R.L."/>
            <person name="Schlapbach R."/>
            <person name="Sreeman S.M."/>
            <person name="Shimizu K.K."/>
        </authorList>
    </citation>
    <scope>NUCLEOTIDE SEQUENCE</scope>
</reference>
<dbReference type="PRINTS" id="PR00364">
    <property type="entry name" value="DISEASERSIST"/>
</dbReference>
<dbReference type="Gene3D" id="1.20.5.4130">
    <property type="match status" value="1"/>
</dbReference>
<dbReference type="PANTHER" id="PTHR23155">
    <property type="entry name" value="DISEASE RESISTANCE PROTEIN RP"/>
    <property type="match status" value="1"/>
</dbReference>
<comment type="similarity">
    <text evidence="1">Belongs to the disease resistance NB-LRR family.</text>
</comment>
<dbReference type="Pfam" id="PF23598">
    <property type="entry name" value="LRR_14"/>
    <property type="match status" value="1"/>
</dbReference>
<feature type="domain" description="Disease resistance N-terminal" evidence="8">
    <location>
        <begin position="6"/>
        <end position="93"/>
    </location>
</feature>
<dbReference type="InterPro" id="IPR002182">
    <property type="entry name" value="NB-ARC"/>
</dbReference>
<dbReference type="SUPFAM" id="SSF52540">
    <property type="entry name" value="P-loop containing nucleoside triphosphate hydrolases"/>
    <property type="match status" value="1"/>
</dbReference>
<dbReference type="FunFam" id="1.10.10.10:FF:000322">
    <property type="entry name" value="Probable disease resistance protein At1g63360"/>
    <property type="match status" value="1"/>
</dbReference>
<dbReference type="PANTHER" id="PTHR23155:SF1005">
    <property type="entry name" value="OS07G0197300 PROTEIN"/>
    <property type="match status" value="1"/>
</dbReference>
<keyword evidence="3" id="KW-0677">Repeat</keyword>
<dbReference type="InterPro" id="IPR027417">
    <property type="entry name" value="P-loop_NTPase"/>
</dbReference>
<dbReference type="CDD" id="cd14798">
    <property type="entry name" value="RX-CC_like"/>
    <property type="match status" value="1"/>
</dbReference>
<proteinExistence type="inferred from homology"/>
<dbReference type="Pfam" id="PF00931">
    <property type="entry name" value="NB-ARC"/>
    <property type="match status" value="1"/>
</dbReference>
<evidence type="ECO:0000313" key="12">
    <source>
        <dbReference type="Proteomes" id="UP001054889"/>
    </source>
</evidence>
<dbReference type="InterPro" id="IPR032675">
    <property type="entry name" value="LRR_dom_sf"/>
</dbReference>
<gene>
    <name evidence="11" type="primary">gb12426</name>
    <name evidence="11" type="ORF">PR202_gb12426</name>
</gene>
<evidence type="ECO:0000256" key="5">
    <source>
        <dbReference type="ARBA" id="ARBA00022821"/>
    </source>
</evidence>
<keyword evidence="6" id="KW-0175">Coiled coil</keyword>
<dbReference type="Pfam" id="PF18052">
    <property type="entry name" value="Rx_N"/>
    <property type="match status" value="1"/>
</dbReference>